<proteinExistence type="inferred from homology"/>
<dbReference type="PANTHER" id="PTHR11552:SF147">
    <property type="entry name" value="CHOLINE DEHYDROGENASE, MITOCHONDRIAL"/>
    <property type="match status" value="1"/>
</dbReference>
<keyword evidence="4" id="KW-0274">FAD</keyword>
<organism evidence="6 7">
    <name type="scientific">Corallococcus praedator</name>
    <dbReference type="NCBI Taxonomy" id="2316724"/>
    <lineage>
        <taxon>Bacteria</taxon>
        <taxon>Pseudomonadati</taxon>
        <taxon>Myxococcota</taxon>
        <taxon>Myxococcia</taxon>
        <taxon>Myxococcales</taxon>
        <taxon>Cystobacterineae</taxon>
        <taxon>Myxococcaceae</taxon>
        <taxon>Corallococcus</taxon>
    </lineage>
</organism>
<dbReference type="PANTHER" id="PTHR11552">
    <property type="entry name" value="GLUCOSE-METHANOL-CHOLINE GMC OXIDOREDUCTASE"/>
    <property type="match status" value="1"/>
</dbReference>
<reference evidence="6 7" key="1">
    <citation type="submission" date="2018-09" db="EMBL/GenBank/DDBJ databases">
        <authorList>
            <person name="Livingstone P.G."/>
            <person name="Whitworth D.E."/>
        </authorList>
    </citation>
    <scope>NUCLEOTIDE SEQUENCE [LARGE SCALE GENOMIC DNA]</scope>
    <source>
        <strain evidence="6 7">CA031B</strain>
    </source>
</reference>
<evidence type="ECO:0000313" key="7">
    <source>
        <dbReference type="Proteomes" id="UP000278907"/>
    </source>
</evidence>
<evidence type="ECO:0000256" key="3">
    <source>
        <dbReference type="ARBA" id="ARBA00022630"/>
    </source>
</evidence>
<dbReference type="Gene3D" id="3.50.50.60">
    <property type="entry name" value="FAD/NAD(P)-binding domain"/>
    <property type="match status" value="1"/>
</dbReference>
<evidence type="ECO:0000256" key="1">
    <source>
        <dbReference type="ARBA" id="ARBA00001974"/>
    </source>
</evidence>
<evidence type="ECO:0000259" key="5">
    <source>
        <dbReference type="PROSITE" id="PS00624"/>
    </source>
</evidence>
<dbReference type="Proteomes" id="UP000278907">
    <property type="component" value="Unassembled WGS sequence"/>
</dbReference>
<dbReference type="Pfam" id="PF00732">
    <property type="entry name" value="GMC_oxred_N"/>
    <property type="match status" value="1"/>
</dbReference>
<feature type="non-terminal residue" evidence="6">
    <location>
        <position position="1"/>
    </location>
</feature>
<feature type="domain" description="Glucose-methanol-choline oxidoreductase N-terminal" evidence="5">
    <location>
        <begin position="68"/>
        <end position="82"/>
    </location>
</feature>
<evidence type="ECO:0000313" key="6">
    <source>
        <dbReference type="EMBL" id="RKH81666.1"/>
    </source>
</evidence>
<dbReference type="PROSITE" id="PS00624">
    <property type="entry name" value="GMC_OXRED_2"/>
    <property type="match status" value="1"/>
</dbReference>
<comment type="cofactor">
    <cofactor evidence="1">
        <name>FAD</name>
        <dbReference type="ChEBI" id="CHEBI:57692"/>
    </cofactor>
</comment>
<protein>
    <submittedName>
        <fullName evidence="6">GMC family oxidoreductase</fullName>
    </submittedName>
</protein>
<sequence>FMNRSGKRSSAAYAFLAPLQGDRRLDVRLEARAERVLIEGGRAVGVRWRDRRGAVHESRAGEVIVTAGALVTPKLLMLSGIGPADHLRAHGIEVVADRPGVGANLIDHPEVPIIATASGAHGYYRQGEGWRMIRNGVQFKLFGSGP</sequence>
<comment type="caution">
    <text evidence="6">The sequence shown here is derived from an EMBL/GenBank/DDBJ whole genome shotgun (WGS) entry which is preliminary data.</text>
</comment>
<dbReference type="InterPro" id="IPR036188">
    <property type="entry name" value="FAD/NAD-bd_sf"/>
</dbReference>
<gene>
    <name evidence="6" type="ORF">D7Y13_43070</name>
</gene>
<name>A0ABX9Q3P8_9BACT</name>
<feature type="non-terminal residue" evidence="6">
    <location>
        <position position="146"/>
    </location>
</feature>
<evidence type="ECO:0000256" key="4">
    <source>
        <dbReference type="ARBA" id="ARBA00022827"/>
    </source>
</evidence>
<dbReference type="InterPro" id="IPR000172">
    <property type="entry name" value="GMC_OxRdtase_N"/>
</dbReference>
<keyword evidence="7" id="KW-1185">Reference proteome</keyword>
<keyword evidence="3" id="KW-0285">Flavoprotein</keyword>
<dbReference type="RefSeq" id="WP_208734645.1">
    <property type="nucleotide sequence ID" value="NZ_RAWI01001064.1"/>
</dbReference>
<dbReference type="EMBL" id="RAWI01001064">
    <property type="protein sequence ID" value="RKH81666.1"/>
    <property type="molecule type" value="Genomic_DNA"/>
</dbReference>
<accession>A0ABX9Q3P8</accession>
<dbReference type="InterPro" id="IPR012132">
    <property type="entry name" value="GMC_OxRdtase"/>
</dbReference>
<evidence type="ECO:0000256" key="2">
    <source>
        <dbReference type="ARBA" id="ARBA00010790"/>
    </source>
</evidence>
<comment type="similarity">
    <text evidence="2">Belongs to the GMC oxidoreductase family.</text>
</comment>
<dbReference type="SUPFAM" id="SSF51905">
    <property type="entry name" value="FAD/NAD(P)-binding domain"/>
    <property type="match status" value="1"/>
</dbReference>